<protein>
    <submittedName>
        <fullName evidence="1">Uncharacterized protein</fullName>
    </submittedName>
</protein>
<name>U4TR57_9LACO</name>
<reference evidence="2" key="1">
    <citation type="journal article" date="2013" name="Genome Announc.">
        <title>Whole-Genome Sequencing of Lactobacillus shenzhenensis Strain LY-73T.</title>
        <authorList>
            <person name="Lin Z."/>
            <person name="Liu Z."/>
            <person name="Yang R."/>
            <person name="Zou Y."/>
            <person name="Wan D."/>
            <person name="Chen J."/>
            <person name="Guo M."/>
            <person name="Zhao J."/>
            <person name="Fang C."/>
            <person name="Yang R."/>
            <person name="Liu F."/>
        </authorList>
    </citation>
    <scope>NUCLEOTIDE SEQUENCE [LARGE SCALE GENOMIC DNA]</scope>
    <source>
        <strain evidence="2">LY-73</strain>
    </source>
</reference>
<dbReference type="Proteomes" id="UP000030647">
    <property type="component" value="Unassembled WGS sequence"/>
</dbReference>
<dbReference type="AlphaFoldDB" id="U4TR57"/>
<evidence type="ECO:0000313" key="1">
    <source>
        <dbReference type="EMBL" id="ERL65940.1"/>
    </source>
</evidence>
<sequence>MVTKKNWPSDTVTTHYRLIAVGKNIENCTLMDQVGIGC</sequence>
<accession>U4TR57</accession>
<proteinExistence type="predicted"/>
<dbReference type="HOGENOM" id="CLU_3329426_0_0_9"/>
<keyword evidence="2" id="KW-1185">Reference proteome</keyword>
<gene>
    <name evidence="1" type="ORF">L248_2016</name>
</gene>
<organism evidence="1 2">
    <name type="scientific">Schleiferilactobacillus shenzhenensis LY-73</name>
    <dbReference type="NCBI Taxonomy" id="1231336"/>
    <lineage>
        <taxon>Bacteria</taxon>
        <taxon>Bacillati</taxon>
        <taxon>Bacillota</taxon>
        <taxon>Bacilli</taxon>
        <taxon>Lactobacillales</taxon>
        <taxon>Lactobacillaceae</taxon>
        <taxon>Schleiferilactobacillus</taxon>
    </lineage>
</organism>
<evidence type="ECO:0000313" key="2">
    <source>
        <dbReference type="Proteomes" id="UP000030647"/>
    </source>
</evidence>
<dbReference type="EMBL" id="KI271584">
    <property type="protein sequence ID" value="ERL65940.1"/>
    <property type="molecule type" value="Genomic_DNA"/>
</dbReference>